<sequence>MSGKKSMNDDEAWVEITLIRSGDGKRSKISISLSSTLNALRDAIATDGTFGPMKRNEQRLFYLGRELKTGNRTLSALGIGNHDVFVLHLHSLAPKTVDLHCDDATKKTSGESTTTRAKSNVKNALNVSESPEPAVGASRIRRQQKKEKQKVVELLDTDSEDDDAVEVIEAAPKRRKRG</sequence>
<dbReference type="AlphaFoldDB" id="A0ABD3MFJ3"/>
<keyword evidence="4" id="KW-1185">Reference proteome</keyword>
<gene>
    <name evidence="3" type="ORF">ACHAWU_003867</name>
</gene>
<comment type="caution">
    <text evidence="3">The sequence shown here is derived from an EMBL/GenBank/DDBJ whole genome shotgun (WGS) entry which is preliminary data.</text>
</comment>
<feature type="compositionally biased region" description="Basic residues" evidence="1">
    <location>
        <begin position="139"/>
        <end position="148"/>
    </location>
</feature>
<dbReference type="PROSITE" id="PS50053">
    <property type="entry name" value="UBIQUITIN_2"/>
    <property type="match status" value="1"/>
</dbReference>
<feature type="compositionally biased region" description="Acidic residues" evidence="1">
    <location>
        <begin position="155"/>
        <end position="166"/>
    </location>
</feature>
<feature type="region of interest" description="Disordered" evidence="1">
    <location>
        <begin position="105"/>
        <end position="178"/>
    </location>
</feature>
<evidence type="ECO:0000256" key="1">
    <source>
        <dbReference type="SAM" id="MobiDB-lite"/>
    </source>
</evidence>
<dbReference type="EMBL" id="JALLBG020000136">
    <property type="protein sequence ID" value="KAL3762362.1"/>
    <property type="molecule type" value="Genomic_DNA"/>
</dbReference>
<proteinExistence type="predicted"/>
<evidence type="ECO:0000313" key="4">
    <source>
        <dbReference type="Proteomes" id="UP001530293"/>
    </source>
</evidence>
<dbReference type="SUPFAM" id="SSF54236">
    <property type="entry name" value="Ubiquitin-like"/>
    <property type="match status" value="1"/>
</dbReference>
<dbReference type="CDD" id="cd17039">
    <property type="entry name" value="Ubl_ubiquitin_like"/>
    <property type="match status" value="1"/>
</dbReference>
<reference evidence="3 4" key="1">
    <citation type="submission" date="2024-10" db="EMBL/GenBank/DDBJ databases">
        <title>Updated reference genomes for cyclostephanoid diatoms.</title>
        <authorList>
            <person name="Roberts W.R."/>
            <person name="Alverson A.J."/>
        </authorList>
    </citation>
    <scope>NUCLEOTIDE SEQUENCE [LARGE SCALE GENOMIC DNA]</scope>
    <source>
        <strain evidence="3 4">AJA232-27</strain>
    </source>
</reference>
<feature type="domain" description="Ubiquitin-like" evidence="2">
    <location>
        <begin position="14"/>
        <end position="94"/>
    </location>
</feature>
<evidence type="ECO:0000313" key="3">
    <source>
        <dbReference type="EMBL" id="KAL3762362.1"/>
    </source>
</evidence>
<name>A0ABD3MFJ3_9STRA</name>
<dbReference type="InterPro" id="IPR000626">
    <property type="entry name" value="Ubiquitin-like_dom"/>
</dbReference>
<feature type="compositionally biased region" description="Polar residues" evidence="1">
    <location>
        <begin position="110"/>
        <end position="129"/>
    </location>
</feature>
<evidence type="ECO:0000259" key="2">
    <source>
        <dbReference type="PROSITE" id="PS50053"/>
    </source>
</evidence>
<organism evidence="3 4">
    <name type="scientific">Discostella pseudostelligera</name>
    <dbReference type="NCBI Taxonomy" id="259834"/>
    <lineage>
        <taxon>Eukaryota</taxon>
        <taxon>Sar</taxon>
        <taxon>Stramenopiles</taxon>
        <taxon>Ochrophyta</taxon>
        <taxon>Bacillariophyta</taxon>
        <taxon>Coscinodiscophyceae</taxon>
        <taxon>Thalassiosirophycidae</taxon>
        <taxon>Stephanodiscales</taxon>
        <taxon>Stephanodiscaceae</taxon>
        <taxon>Discostella</taxon>
    </lineage>
</organism>
<dbReference type="Gene3D" id="3.10.20.90">
    <property type="entry name" value="Phosphatidylinositol 3-kinase Catalytic Subunit, Chain A, domain 1"/>
    <property type="match status" value="1"/>
</dbReference>
<accession>A0ABD3MFJ3</accession>
<dbReference type="InterPro" id="IPR029071">
    <property type="entry name" value="Ubiquitin-like_domsf"/>
</dbReference>
<protein>
    <recommendedName>
        <fullName evidence="2">Ubiquitin-like domain-containing protein</fullName>
    </recommendedName>
</protein>
<dbReference type="Proteomes" id="UP001530293">
    <property type="component" value="Unassembled WGS sequence"/>
</dbReference>
<dbReference type="Pfam" id="PF00240">
    <property type="entry name" value="ubiquitin"/>
    <property type="match status" value="1"/>
</dbReference>